<protein>
    <submittedName>
        <fullName evidence="1">Uncharacterized protein</fullName>
    </submittedName>
</protein>
<reference evidence="1" key="1">
    <citation type="journal article" date="2013" name="Syst. Appl. Microbiol.">
        <title>New insights into the archaeal diversity of a hypersaline microbial mat obtained by a metagenomic approach.</title>
        <authorList>
            <person name="Lopez-Lopez A."/>
            <person name="Richter M."/>
            <person name="Pena A."/>
            <person name="Tamames J."/>
            <person name="Rossello-Mora R."/>
        </authorList>
    </citation>
    <scope>NUCLEOTIDE SEQUENCE</scope>
</reference>
<dbReference type="EMBL" id="JX684084">
    <property type="protein sequence ID" value="AGF93189.1"/>
    <property type="molecule type" value="Genomic_DNA"/>
</dbReference>
<dbReference type="AlphaFoldDB" id="M1PVL5"/>
<name>M1PVL5_9ZZZZ</name>
<proteinExistence type="predicted"/>
<evidence type="ECO:0000313" key="1">
    <source>
        <dbReference type="EMBL" id="AGF93189.1"/>
    </source>
</evidence>
<accession>M1PVL5</accession>
<organism evidence="1">
    <name type="scientific">uncultured organism</name>
    <dbReference type="NCBI Taxonomy" id="155900"/>
    <lineage>
        <taxon>unclassified sequences</taxon>
        <taxon>environmental samples</taxon>
    </lineage>
</organism>
<sequence length="53" mass="6409">MIKLKTRETSIKAIKINNKLIETKIWETNLKEQTKKPKINTKNIETKLWEREL</sequence>
<gene>
    <name evidence="1" type="ORF">FLSS-19_0022</name>
</gene>